<accession>A0A1Q2KVU7</accession>
<evidence type="ECO:0000313" key="3">
    <source>
        <dbReference type="Proteomes" id="UP000188184"/>
    </source>
</evidence>
<dbReference type="InterPro" id="IPR016181">
    <property type="entry name" value="Acyl_CoA_acyltransferase"/>
</dbReference>
<feature type="domain" description="N-acetyltransferase" evidence="1">
    <location>
        <begin position="3"/>
        <end position="133"/>
    </location>
</feature>
<protein>
    <recommendedName>
        <fullName evidence="1">N-acetyltransferase domain-containing protein</fullName>
    </recommendedName>
</protein>
<evidence type="ECO:0000313" key="2">
    <source>
        <dbReference type="EMBL" id="AQQ52263.1"/>
    </source>
</evidence>
<dbReference type="KEGG" id="pmar:B0X71_03470"/>
<dbReference type="GO" id="GO:0016747">
    <property type="term" value="F:acyltransferase activity, transferring groups other than amino-acyl groups"/>
    <property type="evidence" value="ECO:0007669"/>
    <property type="project" value="InterPro"/>
</dbReference>
<dbReference type="SUPFAM" id="SSF55729">
    <property type="entry name" value="Acyl-CoA N-acyltransferases (Nat)"/>
    <property type="match status" value="1"/>
</dbReference>
<dbReference type="Gene3D" id="3.40.630.30">
    <property type="match status" value="1"/>
</dbReference>
<proteinExistence type="predicted"/>
<dbReference type="Proteomes" id="UP000188184">
    <property type="component" value="Chromosome"/>
</dbReference>
<dbReference type="RefSeq" id="WP_077588138.1">
    <property type="nucleotide sequence ID" value="NZ_CP019640.1"/>
</dbReference>
<evidence type="ECO:0000259" key="1">
    <source>
        <dbReference type="PROSITE" id="PS51186"/>
    </source>
</evidence>
<dbReference type="Pfam" id="PF00583">
    <property type="entry name" value="Acetyltransf_1"/>
    <property type="match status" value="1"/>
</dbReference>
<gene>
    <name evidence="2" type="ORF">B0X71_03470</name>
</gene>
<name>A0A1Q2KVU7_9BACL</name>
<reference evidence="2 3" key="1">
    <citation type="submission" date="2017-02" db="EMBL/GenBank/DDBJ databases">
        <title>The complete genomic sequence of a novel cold adapted crude oil-degrading bacterium Planococcus qaidamina Y42.</title>
        <authorList>
            <person name="Yang R."/>
        </authorList>
    </citation>
    <scope>NUCLEOTIDE SEQUENCE [LARGE SCALE GENOMIC DNA]</scope>
    <source>
        <strain evidence="2 3">Y42</strain>
    </source>
</reference>
<dbReference type="CDD" id="cd04301">
    <property type="entry name" value="NAT_SF"/>
    <property type="match status" value="1"/>
</dbReference>
<organism evidence="2 3">
    <name type="scientific">Planococcus lenghuensis</name>
    <dbReference type="NCBI Taxonomy" id="2213202"/>
    <lineage>
        <taxon>Bacteria</taxon>
        <taxon>Bacillati</taxon>
        <taxon>Bacillota</taxon>
        <taxon>Bacilli</taxon>
        <taxon>Bacillales</taxon>
        <taxon>Caryophanaceae</taxon>
        <taxon>Planococcus</taxon>
    </lineage>
</organism>
<dbReference type="OrthoDB" id="162775at2"/>
<dbReference type="InterPro" id="IPR000182">
    <property type="entry name" value="GNAT_dom"/>
</dbReference>
<dbReference type="PROSITE" id="PS51186">
    <property type="entry name" value="GNAT"/>
    <property type="match status" value="1"/>
</dbReference>
<keyword evidence="3" id="KW-1185">Reference proteome</keyword>
<sequence>MKIETRIIRAEDHEIANLLNVEIQVSSIENFLKQEAYFLTIDKECSTTLAFLGDDLVGFFSLRKSTVDIESDGEITKIPCLDIARIAVASEYQNRGIGSKLLARIFDLAETVNEKYITLEALIEKYEWYKKKI</sequence>
<dbReference type="AlphaFoldDB" id="A0A1Q2KVU7"/>
<dbReference type="EMBL" id="CP019640">
    <property type="protein sequence ID" value="AQQ52263.1"/>
    <property type="molecule type" value="Genomic_DNA"/>
</dbReference>